<evidence type="ECO:0000256" key="1">
    <source>
        <dbReference type="ARBA" id="ARBA00004651"/>
    </source>
</evidence>
<dbReference type="InterPro" id="IPR052518">
    <property type="entry name" value="CHR_Transporter"/>
</dbReference>
<evidence type="ECO:0000256" key="4">
    <source>
        <dbReference type="ARBA" id="ARBA00022692"/>
    </source>
</evidence>
<protein>
    <submittedName>
        <fullName evidence="8">Chromate transporter, chromate ion transporter (CHR) family</fullName>
    </submittedName>
</protein>
<dbReference type="PANTHER" id="PTHR43663:SF1">
    <property type="entry name" value="CHROMATE TRANSPORTER"/>
    <property type="match status" value="1"/>
</dbReference>
<dbReference type="PANTHER" id="PTHR43663">
    <property type="entry name" value="CHROMATE TRANSPORT PROTEIN-RELATED"/>
    <property type="match status" value="1"/>
</dbReference>
<keyword evidence="9" id="KW-1185">Reference proteome</keyword>
<keyword evidence="3" id="KW-1003">Cell membrane</keyword>
<dbReference type="OrthoDB" id="9788907at2"/>
<accession>A0A1G6MVY6</accession>
<keyword evidence="6 7" id="KW-0472">Membrane</keyword>
<evidence type="ECO:0000256" key="5">
    <source>
        <dbReference type="ARBA" id="ARBA00022989"/>
    </source>
</evidence>
<dbReference type="EMBL" id="FMZO01000003">
    <property type="protein sequence ID" value="SDC59156.1"/>
    <property type="molecule type" value="Genomic_DNA"/>
</dbReference>
<proteinExistence type="inferred from homology"/>
<dbReference type="Proteomes" id="UP000198757">
    <property type="component" value="Unassembled WGS sequence"/>
</dbReference>
<evidence type="ECO:0000256" key="6">
    <source>
        <dbReference type="ARBA" id="ARBA00023136"/>
    </source>
</evidence>
<dbReference type="Pfam" id="PF02417">
    <property type="entry name" value="Chromate_transp"/>
    <property type="match status" value="1"/>
</dbReference>
<evidence type="ECO:0000256" key="7">
    <source>
        <dbReference type="SAM" id="Phobius"/>
    </source>
</evidence>
<evidence type="ECO:0000256" key="2">
    <source>
        <dbReference type="ARBA" id="ARBA00005262"/>
    </source>
</evidence>
<evidence type="ECO:0000313" key="9">
    <source>
        <dbReference type="Proteomes" id="UP000198757"/>
    </source>
</evidence>
<keyword evidence="4 7" id="KW-0812">Transmembrane</keyword>
<sequence length="227" mass="24588">MAAVKDNTRTKALKEIAGISLKLGSTGFGGIAGVVAAIEQEVVVRRRWIDHQHFMDVLSACYIVPGPNAVEIMMHCGKERGGRPGLVVAGVCYILPATIICLIFACCYQLYSEVPDVQPFISGIRPATTALVMGAVFRLAGNTLRKDRTLLLLCLFVFAGSLYGINEVLLILASGVLNCLIRLSKNRLSLFAATFPPGGYGQQAAVGRIRLRLEPLCVGCYFRNDRI</sequence>
<evidence type="ECO:0000313" key="8">
    <source>
        <dbReference type="EMBL" id="SDC59156.1"/>
    </source>
</evidence>
<name>A0A1G6MVY6_NIADE</name>
<feature type="transmembrane region" description="Helical" evidence="7">
    <location>
        <begin position="117"/>
        <end position="137"/>
    </location>
</feature>
<organism evidence="8 9">
    <name type="scientific">Niabella drilacis (strain DSM 25811 / CCM 8410 / CCUG 62505 / LMG 26954 / E90)</name>
    <dbReference type="NCBI Taxonomy" id="1285928"/>
    <lineage>
        <taxon>Bacteria</taxon>
        <taxon>Pseudomonadati</taxon>
        <taxon>Bacteroidota</taxon>
        <taxon>Chitinophagia</taxon>
        <taxon>Chitinophagales</taxon>
        <taxon>Chitinophagaceae</taxon>
        <taxon>Niabella</taxon>
    </lineage>
</organism>
<dbReference type="RefSeq" id="WP_090389239.1">
    <property type="nucleotide sequence ID" value="NZ_FMZO01000003.1"/>
</dbReference>
<dbReference type="GO" id="GO:0015109">
    <property type="term" value="F:chromate transmembrane transporter activity"/>
    <property type="evidence" value="ECO:0007669"/>
    <property type="project" value="InterPro"/>
</dbReference>
<reference evidence="9" key="1">
    <citation type="submission" date="2016-10" db="EMBL/GenBank/DDBJ databases">
        <authorList>
            <person name="Varghese N."/>
            <person name="Submissions S."/>
        </authorList>
    </citation>
    <scope>NUCLEOTIDE SEQUENCE [LARGE SCALE GENOMIC DNA]</scope>
    <source>
        <strain evidence="9">DSM 25811 / CCM 8410 / LMG 26954 / E90</strain>
    </source>
</reference>
<feature type="transmembrane region" description="Helical" evidence="7">
    <location>
        <begin position="149"/>
        <end position="177"/>
    </location>
</feature>
<dbReference type="InterPro" id="IPR003370">
    <property type="entry name" value="Chromate_transpt"/>
</dbReference>
<dbReference type="GO" id="GO:0005886">
    <property type="term" value="C:plasma membrane"/>
    <property type="evidence" value="ECO:0007669"/>
    <property type="project" value="UniProtKB-SubCell"/>
</dbReference>
<gene>
    <name evidence="8" type="ORF">SAMN04487894_10343</name>
</gene>
<comment type="similarity">
    <text evidence="2">Belongs to the chromate ion transporter (CHR) (TC 2.A.51) family.</text>
</comment>
<keyword evidence="5 7" id="KW-1133">Transmembrane helix</keyword>
<dbReference type="AlphaFoldDB" id="A0A1G6MVY6"/>
<evidence type="ECO:0000256" key="3">
    <source>
        <dbReference type="ARBA" id="ARBA00022475"/>
    </source>
</evidence>
<feature type="transmembrane region" description="Helical" evidence="7">
    <location>
        <begin position="86"/>
        <end position="111"/>
    </location>
</feature>
<comment type="subcellular location">
    <subcellularLocation>
        <location evidence="1">Cell membrane</location>
        <topology evidence="1">Multi-pass membrane protein</topology>
    </subcellularLocation>
</comment>
<dbReference type="STRING" id="1285928.SAMN04487894_10343"/>